<dbReference type="Proteomes" id="UP001183629">
    <property type="component" value="Unassembled WGS sequence"/>
</dbReference>
<dbReference type="Pfam" id="PF19527">
    <property type="entry name" value="DUF6055"/>
    <property type="match status" value="1"/>
</dbReference>
<dbReference type="EMBL" id="JAVDYC010000001">
    <property type="protein sequence ID" value="MDR7321083.1"/>
    <property type="molecule type" value="Genomic_DNA"/>
</dbReference>
<protein>
    <submittedName>
        <fullName evidence="1">Uncharacterized protein</fullName>
    </submittedName>
</protein>
<name>A0AAE3ZMX9_9ACTN</name>
<comment type="caution">
    <text evidence="1">The sequence shown here is derived from an EMBL/GenBank/DDBJ whole genome shotgun (WGS) entry which is preliminary data.</text>
</comment>
<accession>A0AAE3ZMX9</accession>
<keyword evidence="2" id="KW-1185">Reference proteome</keyword>
<proteinExistence type="predicted"/>
<gene>
    <name evidence="1" type="ORF">J2S44_001333</name>
</gene>
<dbReference type="InterPro" id="IPR045690">
    <property type="entry name" value="DUF6055"/>
</dbReference>
<organism evidence="1 2">
    <name type="scientific">Catenuloplanes niger</name>
    <dbReference type="NCBI Taxonomy" id="587534"/>
    <lineage>
        <taxon>Bacteria</taxon>
        <taxon>Bacillati</taxon>
        <taxon>Actinomycetota</taxon>
        <taxon>Actinomycetes</taxon>
        <taxon>Micromonosporales</taxon>
        <taxon>Micromonosporaceae</taxon>
        <taxon>Catenuloplanes</taxon>
    </lineage>
</organism>
<sequence length="72" mass="8437">MQVYPWTAAGDLTRWLRTENLYYPSSRHHHGAWMLPQYIKDRDGLAMFNRVWNEASTRSRRTAGSARSARPS</sequence>
<evidence type="ECO:0000313" key="1">
    <source>
        <dbReference type="EMBL" id="MDR7321083.1"/>
    </source>
</evidence>
<dbReference type="AlphaFoldDB" id="A0AAE3ZMX9"/>
<evidence type="ECO:0000313" key="2">
    <source>
        <dbReference type="Proteomes" id="UP001183629"/>
    </source>
</evidence>
<reference evidence="1 2" key="1">
    <citation type="submission" date="2023-07" db="EMBL/GenBank/DDBJ databases">
        <title>Sequencing the genomes of 1000 actinobacteria strains.</title>
        <authorList>
            <person name="Klenk H.-P."/>
        </authorList>
    </citation>
    <scope>NUCLEOTIDE SEQUENCE [LARGE SCALE GENOMIC DNA]</scope>
    <source>
        <strain evidence="1 2">DSM 44711</strain>
    </source>
</reference>